<dbReference type="AlphaFoldDB" id="A0A426YB64"/>
<dbReference type="Proteomes" id="UP000287651">
    <property type="component" value="Unassembled WGS sequence"/>
</dbReference>
<reference evidence="2 3" key="1">
    <citation type="journal article" date="2014" name="Agronomy (Basel)">
        <title>A Draft Genome Sequence for Ensete ventricosum, the Drought-Tolerant Tree Against Hunger.</title>
        <authorList>
            <person name="Harrison J."/>
            <person name="Moore K.A."/>
            <person name="Paszkiewicz K."/>
            <person name="Jones T."/>
            <person name="Grant M."/>
            <person name="Ambacheew D."/>
            <person name="Muzemil S."/>
            <person name="Studholme D.J."/>
        </authorList>
    </citation>
    <scope>NUCLEOTIDE SEQUENCE [LARGE SCALE GENOMIC DNA]</scope>
</reference>
<feature type="compositionally biased region" description="Low complexity" evidence="1">
    <location>
        <begin position="141"/>
        <end position="151"/>
    </location>
</feature>
<organism evidence="2 3">
    <name type="scientific">Ensete ventricosum</name>
    <name type="common">Abyssinian banana</name>
    <name type="synonym">Musa ensete</name>
    <dbReference type="NCBI Taxonomy" id="4639"/>
    <lineage>
        <taxon>Eukaryota</taxon>
        <taxon>Viridiplantae</taxon>
        <taxon>Streptophyta</taxon>
        <taxon>Embryophyta</taxon>
        <taxon>Tracheophyta</taxon>
        <taxon>Spermatophyta</taxon>
        <taxon>Magnoliopsida</taxon>
        <taxon>Liliopsida</taxon>
        <taxon>Zingiberales</taxon>
        <taxon>Musaceae</taxon>
        <taxon>Ensete</taxon>
    </lineage>
</organism>
<comment type="caution">
    <text evidence="2">The sequence shown here is derived from an EMBL/GenBank/DDBJ whole genome shotgun (WGS) entry which is preliminary data.</text>
</comment>
<evidence type="ECO:0000313" key="3">
    <source>
        <dbReference type="Proteomes" id="UP000287651"/>
    </source>
</evidence>
<gene>
    <name evidence="2" type="ORF">B296_00015889</name>
</gene>
<dbReference type="EMBL" id="AMZH03013601">
    <property type="protein sequence ID" value="RRT48992.1"/>
    <property type="molecule type" value="Genomic_DNA"/>
</dbReference>
<protein>
    <submittedName>
        <fullName evidence="2">Uncharacterized protein</fullName>
    </submittedName>
</protein>
<proteinExistence type="predicted"/>
<feature type="region of interest" description="Disordered" evidence="1">
    <location>
        <begin position="139"/>
        <end position="169"/>
    </location>
</feature>
<sequence length="215" mass="24408">MGVPSSAPERTARVFKTESYRPIWAVCTRPLAEWYADHPLLGGTIDLVPYRTIRGYLCPVTIRNRSVMIDFDCHRLLPGSISLVAAREEEVTREKKKERERGRTSMHLDMALPSLDDPDLVGNGKVTARLLRHVLRRRSKTSAASTSSANAADEKPRRRRLLLSSSSQTRRSSKTSAALYRIVCVCVYRLVCLGILLDTPISYRTELWYGRNYEP</sequence>
<accession>A0A426YB64</accession>
<evidence type="ECO:0000256" key="1">
    <source>
        <dbReference type="SAM" id="MobiDB-lite"/>
    </source>
</evidence>
<evidence type="ECO:0000313" key="2">
    <source>
        <dbReference type="EMBL" id="RRT48992.1"/>
    </source>
</evidence>
<name>A0A426YB64_ENSVE</name>